<evidence type="ECO:0000259" key="4">
    <source>
        <dbReference type="SMART" id="SM00499"/>
    </source>
</evidence>
<keyword evidence="6" id="KW-1185">Reference proteome</keyword>
<protein>
    <recommendedName>
        <fullName evidence="4">Bifunctional inhibitor/plant lipid transfer protein/seed storage helical domain-containing protein</fullName>
    </recommendedName>
</protein>
<evidence type="ECO:0000256" key="3">
    <source>
        <dbReference type="SAM" id="SignalP"/>
    </source>
</evidence>
<feature type="chain" id="PRO_5025372510" description="Bifunctional inhibitor/plant lipid transfer protein/seed storage helical domain-containing protein" evidence="3">
    <location>
        <begin position="27"/>
        <end position="104"/>
    </location>
</feature>
<comment type="caution">
    <text evidence="5">The sequence shown here is derived from an EMBL/GenBank/DDBJ whole genome shotgun (WGS) entry which is preliminary data.</text>
</comment>
<sequence length="104" mass="11045">MKFTTLVTIAFVVVLLSSFSAAPTQSTVFVKPTGPPCDNVEVGECMSALPTGQKPTAKCCGQLKAQVPSCYCAFIKNPTLRKFVTSPDVNRVLAQCGIRTPSTC</sequence>
<dbReference type="Proteomes" id="UP000467841">
    <property type="component" value="Unassembled WGS sequence"/>
</dbReference>
<dbReference type="AlphaFoldDB" id="A0A6D2KHZ8"/>
<dbReference type="Gene3D" id="1.10.110.10">
    <property type="entry name" value="Plant lipid-transfer and hydrophobic proteins"/>
    <property type="match status" value="1"/>
</dbReference>
<dbReference type="GO" id="GO:0006869">
    <property type="term" value="P:lipid transport"/>
    <property type="evidence" value="ECO:0007669"/>
    <property type="project" value="InterPro"/>
</dbReference>
<keyword evidence="3" id="KW-0732">Signal</keyword>
<evidence type="ECO:0000256" key="1">
    <source>
        <dbReference type="ARBA" id="ARBA00022448"/>
    </source>
</evidence>
<dbReference type="PANTHER" id="PTHR33214">
    <property type="entry name" value="BIFUNCTIONAL INHIBITOR/LIPID-TRANSFER PROTEIN/SEED STORAGE 2S ALBUMIN SUPERFAMILY PROTEIN"/>
    <property type="match status" value="1"/>
</dbReference>
<dbReference type="InterPro" id="IPR036312">
    <property type="entry name" value="Bifun_inhib/LTP/seed_sf"/>
</dbReference>
<dbReference type="SUPFAM" id="SSF47699">
    <property type="entry name" value="Bifunctional inhibitor/lipid-transfer protein/seed storage 2S albumin"/>
    <property type="match status" value="1"/>
</dbReference>
<dbReference type="OrthoDB" id="665742at2759"/>
<keyword evidence="2" id="KW-0446">Lipid-binding</keyword>
<dbReference type="InterPro" id="IPR033872">
    <property type="entry name" value="nsLTP2"/>
</dbReference>
<feature type="domain" description="Bifunctional inhibitor/plant lipid transfer protein/seed storage helical" evidence="4">
    <location>
        <begin position="37"/>
        <end position="104"/>
    </location>
</feature>
<evidence type="ECO:0000256" key="2">
    <source>
        <dbReference type="ARBA" id="ARBA00023121"/>
    </source>
</evidence>
<feature type="signal peptide" evidence="3">
    <location>
        <begin position="1"/>
        <end position="26"/>
    </location>
</feature>
<organism evidence="5 6">
    <name type="scientific">Microthlaspi erraticum</name>
    <dbReference type="NCBI Taxonomy" id="1685480"/>
    <lineage>
        <taxon>Eukaryota</taxon>
        <taxon>Viridiplantae</taxon>
        <taxon>Streptophyta</taxon>
        <taxon>Embryophyta</taxon>
        <taxon>Tracheophyta</taxon>
        <taxon>Spermatophyta</taxon>
        <taxon>Magnoliopsida</taxon>
        <taxon>eudicotyledons</taxon>
        <taxon>Gunneridae</taxon>
        <taxon>Pentapetalae</taxon>
        <taxon>rosids</taxon>
        <taxon>malvids</taxon>
        <taxon>Brassicales</taxon>
        <taxon>Brassicaceae</taxon>
        <taxon>Coluteocarpeae</taxon>
        <taxon>Microthlaspi</taxon>
    </lineage>
</organism>
<dbReference type="InterPro" id="IPR016140">
    <property type="entry name" value="Bifunc_inhib/LTP/seed_store"/>
</dbReference>
<name>A0A6D2KHZ8_9BRAS</name>
<accession>A0A6D2KHZ8</accession>
<evidence type="ECO:0000313" key="6">
    <source>
        <dbReference type="Proteomes" id="UP000467841"/>
    </source>
</evidence>
<dbReference type="EMBL" id="CACVBM020001495">
    <property type="protein sequence ID" value="CAA7051874.1"/>
    <property type="molecule type" value="Genomic_DNA"/>
</dbReference>
<dbReference type="PANTHER" id="PTHR33214:SF69">
    <property type="entry name" value="BIFUNCTIONAL INHIBITOR_LIPID-TRANSFER PROTEIN_SEED STORAGE 2S ALBUMIN SUPERFAMILY PROTEIN"/>
    <property type="match status" value="1"/>
</dbReference>
<proteinExistence type="predicted"/>
<gene>
    <name evidence="5" type="ORF">MERR_LOCUS39109</name>
</gene>
<keyword evidence="1" id="KW-0813">Transport</keyword>
<dbReference type="Pfam" id="PF00234">
    <property type="entry name" value="Tryp_alpha_amyl"/>
    <property type="match status" value="1"/>
</dbReference>
<evidence type="ECO:0000313" key="5">
    <source>
        <dbReference type="EMBL" id="CAA7051874.1"/>
    </source>
</evidence>
<dbReference type="SMART" id="SM00499">
    <property type="entry name" value="AAI"/>
    <property type="match status" value="1"/>
</dbReference>
<dbReference type="GO" id="GO:0008289">
    <property type="term" value="F:lipid binding"/>
    <property type="evidence" value="ECO:0007669"/>
    <property type="project" value="UniProtKB-KW"/>
</dbReference>
<reference evidence="5" key="1">
    <citation type="submission" date="2020-01" db="EMBL/GenBank/DDBJ databases">
        <authorList>
            <person name="Mishra B."/>
        </authorList>
    </citation>
    <scope>NUCLEOTIDE SEQUENCE [LARGE SCALE GENOMIC DNA]</scope>
</reference>